<feature type="transmembrane region" description="Helical" evidence="2">
    <location>
        <begin position="58"/>
        <end position="80"/>
    </location>
</feature>
<evidence type="ECO:0000313" key="3">
    <source>
        <dbReference type="EMBL" id="KAK8001196.1"/>
    </source>
</evidence>
<organism evidence="3 4">
    <name type="scientific">Apiospora marii</name>
    <dbReference type="NCBI Taxonomy" id="335849"/>
    <lineage>
        <taxon>Eukaryota</taxon>
        <taxon>Fungi</taxon>
        <taxon>Dikarya</taxon>
        <taxon>Ascomycota</taxon>
        <taxon>Pezizomycotina</taxon>
        <taxon>Sordariomycetes</taxon>
        <taxon>Xylariomycetidae</taxon>
        <taxon>Amphisphaeriales</taxon>
        <taxon>Apiosporaceae</taxon>
        <taxon>Apiospora</taxon>
    </lineage>
</organism>
<protein>
    <recommendedName>
        <fullName evidence="5">Dolichol phosphate-mannose biosynthesis regulatory protein</fullName>
    </recommendedName>
</protein>
<evidence type="ECO:0008006" key="5">
    <source>
        <dbReference type="Google" id="ProtNLM"/>
    </source>
</evidence>
<keyword evidence="2" id="KW-0472">Membrane</keyword>
<keyword evidence="2" id="KW-1133">Transmembrane helix</keyword>
<evidence type="ECO:0000256" key="2">
    <source>
        <dbReference type="SAM" id="Phobius"/>
    </source>
</evidence>
<evidence type="ECO:0000313" key="4">
    <source>
        <dbReference type="Proteomes" id="UP001396898"/>
    </source>
</evidence>
<feature type="region of interest" description="Disordered" evidence="1">
    <location>
        <begin position="108"/>
        <end position="128"/>
    </location>
</feature>
<proteinExistence type="predicted"/>
<name>A0ABR1R5Z7_9PEZI</name>
<keyword evidence="2" id="KW-0812">Transmembrane</keyword>
<gene>
    <name evidence="3" type="ORF">PG991_013418</name>
</gene>
<accession>A0ABR1R5Z7</accession>
<evidence type="ECO:0000256" key="1">
    <source>
        <dbReference type="SAM" id="MobiDB-lite"/>
    </source>
</evidence>
<keyword evidence="4" id="KW-1185">Reference proteome</keyword>
<dbReference type="Proteomes" id="UP001396898">
    <property type="component" value="Unassembled WGS sequence"/>
</dbReference>
<sequence length="128" mass="14155">MSLVSDTLTTVLAVRDGVAPTSIASATHTPVPSNGTKTSFFHRVDLELPPLSWFDSQASWPLALIPLAFAMLFTLGLVAVTGSRRERILGVQNPAHVNAIEQIKAEHLAEKRRRQQQQQQQQQEGDRM</sequence>
<feature type="compositionally biased region" description="Low complexity" evidence="1">
    <location>
        <begin position="116"/>
        <end position="128"/>
    </location>
</feature>
<reference evidence="3 4" key="1">
    <citation type="submission" date="2023-01" db="EMBL/GenBank/DDBJ databases">
        <title>Analysis of 21 Apiospora genomes using comparative genomics revels a genus with tremendous synthesis potential of carbohydrate active enzymes and secondary metabolites.</title>
        <authorList>
            <person name="Sorensen T."/>
        </authorList>
    </citation>
    <scope>NUCLEOTIDE SEQUENCE [LARGE SCALE GENOMIC DNA]</scope>
    <source>
        <strain evidence="3 4">CBS 20057</strain>
    </source>
</reference>
<comment type="caution">
    <text evidence="3">The sequence shown here is derived from an EMBL/GenBank/DDBJ whole genome shotgun (WGS) entry which is preliminary data.</text>
</comment>
<dbReference type="EMBL" id="JAQQWI010000018">
    <property type="protein sequence ID" value="KAK8001196.1"/>
    <property type="molecule type" value="Genomic_DNA"/>
</dbReference>